<dbReference type="OrthoDB" id="9815894at2"/>
<dbReference type="Proteomes" id="UP000238071">
    <property type="component" value="Unassembled WGS sequence"/>
</dbReference>
<dbReference type="Gene3D" id="3.30.1050.10">
    <property type="entry name" value="SCP2 sterol-binding domain"/>
    <property type="match status" value="1"/>
</dbReference>
<evidence type="ECO:0000313" key="3">
    <source>
        <dbReference type="EMBL" id="PPK67335.1"/>
    </source>
</evidence>
<dbReference type="SUPFAM" id="SSF52540">
    <property type="entry name" value="P-loop containing nucleoside triphosphate hydrolases"/>
    <property type="match status" value="1"/>
</dbReference>
<comment type="caution">
    <text evidence="3">The sequence shown here is derived from an EMBL/GenBank/DDBJ whole genome shotgun (WGS) entry which is preliminary data.</text>
</comment>
<keyword evidence="4" id="KW-1185">Reference proteome</keyword>
<dbReference type="AlphaFoldDB" id="A0A2S6GPZ3"/>
<gene>
    <name evidence="3" type="ORF">B0F88_11482</name>
</gene>
<proteinExistence type="predicted"/>
<dbReference type="InterPro" id="IPR027417">
    <property type="entry name" value="P-loop_NTPase"/>
</dbReference>
<dbReference type="PANTHER" id="PTHR12788">
    <property type="entry name" value="PROTEIN-TYROSINE SULFOTRANSFERASE 2"/>
    <property type="match status" value="1"/>
</dbReference>
<dbReference type="InterPro" id="IPR026634">
    <property type="entry name" value="TPST-like"/>
</dbReference>
<name>A0A2S6GPZ3_9GAMM</name>
<evidence type="ECO:0000259" key="2">
    <source>
        <dbReference type="Pfam" id="PF02036"/>
    </source>
</evidence>
<reference evidence="3 4" key="1">
    <citation type="submission" date="2018-02" db="EMBL/GenBank/DDBJ databases">
        <title>Subsurface microbial communities from deep shales in Ohio and West Virginia, USA.</title>
        <authorList>
            <person name="Wrighton K."/>
        </authorList>
    </citation>
    <scope>NUCLEOTIDE SEQUENCE [LARGE SCALE GENOMIC DNA]</scope>
    <source>
        <strain evidence="3 4">OWC-G53F</strain>
    </source>
</reference>
<dbReference type="Pfam" id="PF13469">
    <property type="entry name" value="Sulfotransfer_3"/>
    <property type="match status" value="1"/>
</dbReference>
<dbReference type="Gene3D" id="3.40.50.300">
    <property type="entry name" value="P-loop containing nucleotide triphosphate hydrolases"/>
    <property type="match status" value="1"/>
</dbReference>
<dbReference type="SUPFAM" id="SSF55718">
    <property type="entry name" value="SCP-like"/>
    <property type="match status" value="1"/>
</dbReference>
<dbReference type="RefSeq" id="WP_104424883.1">
    <property type="nucleotide sequence ID" value="NZ_PTIY01000014.1"/>
</dbReference>
<evidence type="ECO:0000256" key="1">
    <source>
        <dbReference type="ARBA" id="ARBA00022679"/>
    </source>
</evidence>
<sequence length="401" mass="45477">MNNTPYTPVFILSCERSGSTMLRYIMDTHSKITCPGHLYLGDLCSSLNRTLTGTLAQTHTELDEEGKKNFAINETRKIIDNIMSRYTKAKDKQIWCEKTPMNLDYLPVLEAHFPDAKYICLYRNCLDVVHSSVNLSKYRFLPEHVPYVHRNPESIIAAMVENWLEKTDRLLAFEAAHQERCFRVKYESVVMRSEETLSSLFEFLEVGWEKDLMGRVFEVSHDQGEGDGRAALSSKIRQDSVGKGIEVPRAGIPKKFITEIDRLLGKLEYACLDDYYSNNTGFIRNEINENPMSNISDIFKNHFMNAIKNNRGRYPALQGIWKIIIKGDTDRAWLIDLSNQGGLVTEGDSKADSTLCLSAALLLEMVNGTRDAIEAFAQGEIDVEGVSDQNSLMDLGKLLFS</sequence>
<dbReference type="PANTHER" id="PTHR12788:SF10">
    <property type="entry name" value="PROTEIN-TYROSINE SULFOTRANSFERASE"/>
    <property type="match status" value="1"/>
</dbReference>
<dbReference type="EMBL" id="PTIY01000014">
    <property type="protein sequence ID" value="PPK67335.1"/>
    <property type="molecule type" value="Genomic_DNA"/>
</dbReference>
<feature type="domain" description="SCP2" evidence="2">
    <location>
        <begin position="309"/>
        <end position="398"/>
    </location>
</feature>
<organism evidence="3 4">
    <name type="scientific">Methylobacter tundripaludum</name>
    <dbReference type="NCBI Taxonomy" id="173365"/>
    <lineage>
        <taxon>Bacteria</taxon>
        <taxon>Pseudomonadati</taxon>
        <taxon>Pseudomonadota</taxon>
        <taxon>Gammaproteobacteria</taxon>
        <taxon>Methylococcales</taxon>
        <taxon>Methylococcaceae</taxon>
        <taxon>Methylobacter</taxon>
    </lineage>
</organism>
<dbReference type="InterPro" id="IPR003033">
    <property type="entry name" value="SCP2_sterol-bd_dom"/>
</dbReference>
<accession>A0A2S6GPZ3</accession>
<keyword evidence="1" id="KW-0808">Transferase</keyword>
<dbReference type="Pfam" id="PF02036">
    <property type="entry name" value="SCP2"/>
    <property type="match status" value="1"/>
</dbReference>
<evidence type="ECO:0000313" key="4">
    <source>
        <dbReference type="Proteomes" id="UP000238071"/>
    </source>
</evidence>
<dbReference type="InterPro" id="IPR036527">
    <property type="entry name" value="SCP2_sterol-bd_dom_sf"/>
</dbReference>
<dbReference type="GO" id="GO:0008476">
    <property type="term" value="F:protein-tyrosine sulfotransferase activity"/>
    <property type="evidence" value="ECO:0007669"/>
    <property type="project" value="InterPro"/>
</dbReference>
<protein>
    <submittedName>
        <fullName evidence="3">SCP-2 sterol transfer family protein</fullName>
    </submittedName>
</protein>